<dbReference type="Proteomes" id="UP000198894">
    <property type="component" value="Unassembled WGS sequence"/>
</dbReference>
<reference evidence="2" key="1">
    <citation type="submission" date="2016-10" db="EMBL/GenBank/DDBJ databases">
        <authorList>
            <person name="Varghese N."/>
            <person name="Submissions S."/>
        </authorList>
    </citation>
    <scope>NUCLEOTIDE SEQUENCE [LARGE SCALE GENOMIC DNA]</scope>
    <source>
        <strain evidence="2">CGMCC 1.11022</strain>
    </source>
</reference>
<keyword evidence="2" id="KW-1185">Reference proteome</keyword>
<sequence length="80" mass="8748">MTALAGLSSCATVHKRFEYDSKAALECVKLCEDIQRPKLLVECGFKALRENLARAGLQPLLRVSASPRGGPAVQRVEIEH</sequence>
<dbReference type="EMBL" id="FNEE01000002">
    <property type="protein sequence ID" value="SDI70548.1"/>
    <property type="molecule type" value="Genomic_DNA"/>
</dbReference>
<gene>
    <name evidence="1" type="ORF">SAMN05428953_102649</name>
</gene>
<proteinExistence type="predicted"/>
<protein>
    <submittedName>
        <fullName evidence="1">Uncharacterized protein</fullName>
    </submittedName>
</protein>
<name>A0A1G8MR67_9HYPH</name>
<accession>A0A1G8MR67</accession>
<evidence type="ECO:0000313" key="2">
    <source>
        <dbReference type="Proteomes" id="UP000198894"/>
    </source>
</evidence>
<organism evidence="1 2">
    <name type="scientific">Mesorhizobium muleiense</name>
    <dbReference type="NCBI Taxonomy" id="1004279"/>
    <lineage>
        <taxon>Bacteria</taxon>
        <taxon>Pseudomonadati</taxon>
        <taxon>Pseudomonadota</taxon>
        <taxon>Alphaproteobacteria</taxon>
        <taxon>Hyphomicrobiales</taxon>
        <taxon>Phyllobacteriaceae</taxon>
        <taxon>Mesorhizobium</taxon>
    </lineage>
</organism>
<dbReference type="AlphaFoldDB" id="A0A1G8MR67"/>
<evidence type="ECO:0000313" key="1">
    <source>
        <dbReference type="EMBL" id="SDI70548.1"/>
    </source>
</evidence>
<dbReference type="RefSeq" id="WP_091591602.1">
    <property type="nucleotide sequence ID" value="NZ_FNEE01000002.1"/>
</dbReference>